<gene>
    <name evidence="2" type="ORF">Q5P01_015303</name>
</gene>
<dbReference type="Gene3D" id="2.170.15.10">
    <property type="entry name" value="Proaerolysin, chain A, domain 3"/>
    <property type="match status" value="1"/>
</dbReference>
<dbReference type="SUPFAM" id="SSF56973">
    <property type="entry name" value="Aerolisin/ETX pore-forming domain"/>
    <property type="match status" value="1"/>
</dbReference>
<evidence type="ECO:0000256" key="1">
    <source>
        <dbReference type="SAM" id="SignalP"/>
    </source>
</evidence>
<name>A0AA88MHR7_CHASR</name>
<keyword evidence="3" id="KW-1185">Reference proteome</keyword>
<dbReference type="PANTHER" id="PTHR31649:SF1">
    <property type="entry name" value="FARNESOIC ACID O-METHYL TRANSFERASE DOMAIN-CONTAINING PROTEIN"/>
    <property type="match status" value="1"/>
</dbReference>
<evidence type="ECO:0008006" key="4">
    <source>
        <dbReference type="Google" id="ProtNLM"/>
    </source>
</evidence>
<feature type="signal peptide" evidence="1">
    <location>
        <begin position="1"/>
        <end position="17"/>
    </location>
</feature>
<dbReference type="CDD" id="cd20220">
    <property type="entry name" value="PFM_natterin-3-like"/>
    <property type="match status" value="1"/>
</dbReference>
<sequence length="383" mass="43392">MMKLLLLLLVLTSVTHQESEPRYQDGYDDQADTEATIYNISTATYRRILPPANVREKRQVQTSPPPYDNGRLTWQTWTGSLPSGAVSINNAYTGRVDYVCKHGCYSGFYSPKLGSYCHYPYGNKEHKVTTFEILVNKDKFEILNWKDGSAGSVPKNSVRTCSNDEIYIGKNQYGLGMMVPKQKLFYLPWSGAQYSYSSYQVLTINNNVKSELIDKVKYNNNSINMYPYRAETIQVSTVTNKECSTVSRVVTLSKRIKVEHKWDFGSSLMVGIKTFSGGIPHVVSSQVQVSAVTSFQLTKGYTMTEEVFNFITVALRIPHSSRCKVRLMGHKFKVNIPFTARVSRTYSDRKTTSTSVTGKYHSVQVGKLHAQVDRCEALHNYCQ</sequence>
<dbReference type="Pfam" id="PF11901">
    <property type="entry name" value="DM9"/>
    <property type="match status" value="1"/>
</dbReference>
<dbReference type="EMBL" id="JAUPFM010000011">
    <property type="protein sequence ID" value="KAK2838091.1"/>
    <property type="molecule type" value="Genomic_DNA"/>
</dbReference>
<dbReference type="PANTHER" id="PTHR31649">
    <property type="entry name" value="AGAP009604-PA"/>
    <property type="match status" value="1"/>
</dbReference>
<evidence type="ECO:0000313" key="3">
    <source>
        <dbReference type="Proteomes" id="UP001187415"/>
    </source>
</evidence>
<protein>
    <recommendedName>
        <fullName evidence="4">Natterin-3-like</fullName>
    </recommendedName>
</protein>
<dbReference type="Proteomes" id="UP001187415">
    <property type="component" value="Unassembled WGS sequence"/>
</dbReference>
<dbReference type="AlphaFoldDB" id="A0AA88MHR7"/>
<feature type="chain" id="PRO_5041665474" description="Natterin-3-like" evidence="1">
    <location>
        <begin position="18"/>
        <end position="383"/>
    </location>
</feature>
<comment type="caution">
    <text evidence="2">The sequence shown here is derived from an EMBL/GenBank/DDBJ whole genome shotgun (WGS) entry which is preliminary data.</text>
</comment>
<reference evidence="2" key="1">
    <citation type="submission" date="2023-07" db="EMBL/GenBank/DDBJ databases">
        <title>Chromosome-level Genome Assembly of Striped Snakehead (Channa striata).</title>
        <authorList>
            <person name="Liu H."/>
        </authorList>
    </citation>
    <scope>NUCLEOTIDE SEQUENCE</scope>
    <source>
        <strain evidence="2">Gz</strain>
        <tissue evidence="2">Muscle</tissue>
    </source>
</reference>
<evidence type="ECO:0000313" key="2">
    <source>
        <dbReference type="EMBL" id="KAK2838091.1"/>
    </source>
</evidence>
<proteinExistence type="predicted"/>
<accession>A0AA88MHR7</accession>
<keyword evidence="1" id="KW-0732">Signal</keyword>
<organism evidence="2 3">
    <name type="scientific">Channa striata</name>
    <name type="common">Snakehead murrel</name>
    <name type="synonym">Ophicephalus striatus</name>
    <dbReference type="NCBI Taxonomy" id="64152"/>
    <lineage>
        <taxon>Eukaryota</taxon>
        <taxon>Metazoa</taxon>
        <taxon>Chordata</taxon>
        <taxon>Craniata</taxon>
        <taxon>Vertebrata</taxon>
        <taxon>Euteleostomi</taxon>
        <taxon>Actinopterygii</taxon>
        <taxon>Neopterygii</taxon>
        <taxon>Teleostei</taxon>
        <taxon>Neoteleostei</taxon>
        <taxon>Acanthomorphata</taxon>
        <taxon>Anabantaria</taxon>
        <taxon>Anabantiformes</taxon>
        <taxon>Channoidei</taxon>
        <taxon>Channidae</taxon>
        <taxon>Channa</taxon>
    </lineage>
</organism>
<dbReference type="InterPro" id="IPR006616">
    <property type="entry name" value="DM9_repeat"/>
</dbReference>